<dbReference type="InterPro" id="IPR000571">
    <property type="entry name" value="Znf_CCCH"/>
</dbReference>
<evidence type="ECO:0000256" key="5">
    <source>
        <dbReference type="ARBA" id="ARBA00023125"/>
    </source>
</evidence>
<keyword evidence="1 6" id="KW-0479">Metal-binding</keyword>
<dbReference type="InterPro" id="IPR041367">
    <property type="entry name" value="Znf-CCCH_4"/>
</dbReference>
<organism evidence="9 10">
    <name type="scientific">Adiantum capillus-veneris</name>
    <name type="common">Maidenhair fern</name>
    <dbReference type="NCBI Taxonomy" id="13818"/>
    <lineage>
        <taxon>Eukaryota</taxon>
        <taxon>Viridiplantae</taxon>
        <taxon>Streptophyta</taxon>
        <taxon>Embryophyta</taxon>
        <taxon>Tracheophyta</taxon>
        <taxon>Polypodiopsida</taxon>
        <taxon>Polypodiidae</taxon>
        <taxon>Polypodiales</taxon>
        <taxon>Pteridineae</taxon>
        <taxon>Pteridaceae</taxon>
        <taxon>Vittarioideae</taxon>
        <taxon>Adiantum</taxon>
    </lineage>
</organism>
<keyword evidence="4 6" id="KW-0862">Zinc</keyword>
<keyword evidence="5" id="KW-0238">DNA-binding</keyword>
<dbReference type="Gene3D" id="3.30.1370.210">
    <property type="match status" value="1"/>
</dbReference>
<dbReference type="Pfam" id="PF25512">
    <property type="entry name" value="zf-CCCH_AtC3H23"/>
    <property type="match status" value="1"/>
</dbReference>
<feature type="compositionally biased region" description="Polar residues" evidence="7">
    <location>
        <begin position="220"/>
        <end position="229"/>
    </location>
</feature>
<feature type="compositionally biased region" description="Low complexity" evidence="7">
    <location>
        <begin position="7"/>
        <end position="35"/>
    </location>
</feature>
<dbReference type="Proteomes" id="UP000886520">
    <property type="component" value="Chromosome 5"/>
</dbReference>
<sequence length="565" mass="61157">MRSKVDGTSGVTISVSTFSSSGGSPFSSPSPSSSPKALDTAAGKGSESGNEKVKEYFIDPSIPDIKNSLYTTDEFRMFSFKIRPCSRAYSHDWTECPFVHPGENARRRDPRRYHYSCVPCPEFRKGACRRGDACEYAHGVFECWLHPAQYRTRLCKDGTDCTRRVCFFAHTNDELRPLYLSSGSAVPCPRTTSSLDMVALSPPLCPSSPSSALMMNAFSSSSAQGTHTTPPMSPSASPANSLGGAAWSPSNVPALHLPGVNLHASRLRSSLNARDISLEEYGRASEFDGQLVNEMASLSSHALCTQARLNAAVAATSSSRYRNLGLMISPTNLDELFSSDMVSSPRSLVQDASLMSPLELHMQSHKSSPFQAHMQVKLGSPGFTSMPDQYLQLQQAVALESPMQGSPRMHSPKQIPSYSLGSLGRMSALGGLDVDIQTCHNVSLPPSAVAARAAFAQRDKRSHSSRDLGAGFSVSDWGSPTGKLEWGVQRDDLSKFRKSASFGFRGSEEPDLSWVQSLVKEGPAEGDKGFNGIHRDESVGPTKDNVDHVVLGSWMENLQLDELVA</sequence>
<evidence type="ECO:0000256" key="7">
    <source>
        <dbReference type="SAM" id="MobiDB-lite"/>
    </source>
</evidence>
<accession>A0A9D4V683</accession>
<protein>
    <recommendedName>
        <fullName evidence="8">C3H1-type domain-containing protein</fullName>
    </recommendedName>
</protein>
<feature type="region of interest" description="Disordered" evidence="7">
    <location>
        <begin position="220"/>
        <end position="243"/>
    </location>
</feature>
<evidence type="ECO:0000256" key="2">
    <source>
        <dbReference type="ARBA" id="ARBA00022737"/>
    </source>
</evidence>
<keyword evidence="10" id="KW-1185">Reference proteome</keyword>
<comment type="caution">
    <text evidence="9">The sequence shown here is derived from an EMBL/GenBank/DDBJ whole genome shotgun (WGS) entry which is preliminary data.</text>
</comment>
<dbReference type="EMBL" id="JABFUD020000005">
    <property type="protein sequence ID" value="KAI5080225.1"/>
    <property type="molecule type" value="Genomic_DNA"/>
</dbReference>
<dbReference type="OrthoDB" id="410307at2759"/>
<evidence type="ECO:0000313" key="10">
    <source>
        <dbReference type="Proteomes" id="UP000886520"/>
    </source>
</evidence>
<evidence type="ECO:0000313" key="9">
    <source>
        <dbReference type="EMBL" id="KAI5080225.1"/>
    </source>
</evidence>
<dbReference type="InterPro" id="IPR045234">
    <property type="entry name" value="Unkempt-like"/>
</dbReference>
<dbReference type="PANTHER" id="PTHR14493">
    <property type="entry name" value="UNKEMPT FAMILY MEMBER"/>
    <property type="match status" value="1"/>
</dbReference>
<evidence type="ECO:0000259" key="8">
    <source>
        <dbReference type="PROSITE" id="PS50103"/>
    </source>
</evidence>
<dbReference type="PANTHER" id="PTHR14493:SF50">
    <property type="entry name" value="RING FINGER PROTEIN UNKEMPT"/>
    <property type="match status" value="1"/>
</dbReference>
<dbReference type="AlphaFoldDB" id="A0A9D4V683"/>
<keyword evidence="3 6" id="KW-0863">Zinc-finger</keyword>
<evidence type="ECO:0000256" key="3">
    <source>
        <dbReference type="ARBA" id="ARBA00022771"/>
    </source>
</evidence>
<gene>
    <name evidence="9" type="ORF">GOP47_0005704</name>
</gene>
<proteinExistence type="predicted"/>
<feature type="zinc finger region" description="C3H1-type" evidence="6">
    <location>
        <begin position="119"/>
        <end position="141"/>
    </location>
</feature>
<dbReference type="GO" id="GO:0003677">
    <property type="term" value="F:DNA binding"/>
    <property type="evidence" value="ECO:0007669"/>
    <property type="project" value="UniProtKB-KW"/>
</dbReference>
<dbReference type="GO" id="GO:0008270">
    <property type="term" value="F:zinc ion binding"/>
    <property type="evidence" value="ECO:0007669"/>
    <property type="project" value="UniProtKB-KW"/>
</dbReference>
<reference evidence="9 10" key="1">
    <citation type="submission" date="2021-01" db="EMBL/GenBank/DDBJ databases">
        <title>Adiantum capillus-veneris genome.</title>
        <authorList>
            <person name="Fang Y."/>
            <person name="Liao Q."/>
        </authorList>
    </citation>
    <scope>NUCLEOTIDE SEQUENCE [LARGE SCALE GENOMIC DNA]</scope>
    <source>
        <strain evidence="9">H3</strain>
        <tissue evidence="9">Leaf</tissue>
    </source>
</reference>
<keyword evidence="2" id="KW-0677">Repeat</keyword>
<feature type="region of interest" description="Disordered" evidence="7">
    <location>
        <begin position="1"/>
        <end position="50"/>
    </location>
</feature>
<evidence type="ECO:0000256" key="1">
    <source>
        <dbReference type="ARBA" id="ARBA00022723"/>
    </source>
</evidence>
<evidence type="ECO:0000256" key="4">
    <source>
        <dbReference type="ARBA" id="ARBA00022833"/>
    </source>
</evidence>
<dbReference type="FunFam" id="3.30.1370.210:FF:000009">
    <property type="entry name" value="Zinc finger CCCH domain-containing protein 66"/>
    <property type="match status" value="1"/>
</dbReference>
<name>A0A9D4V683_ADICA</name>
<dbReference type="SMART" id="SM00356">
    <property type="entry name" value="ZnF_C3H1"/>
    <property type="match status" value="2"/>
</dbReference>
<dbReference type="Pfam" id="PF18044">
    <property type="entry name" value="zf-CCCH_4"/>
    <property type="match status" value="1"/>
</dbReference>
<dbReference type="PROSITE" id="PS50103">
    <property type="entry name" value="ZF_C3H1"/>
    <property type="match status" value="1"/>
</dbReference>
<dbReference type="InterPro" id="IPR057444">
    <property type="entry name" value="Znf-CCCH_AtC3H23-like"/>
</dbReference>
<feature type="domain" description="C3H1-type" evidence="8">
    <location>
        <begin position="119"/>
        <end position="141"/>
    </location>
</feature>
<evidence type="ECO:0000256" key="6">
    <source>
        <dbReference type="PROSITE-ProRule" id="PRU00723"/>
    </source>
</evidence>